<dbReference type="EMBL" id="JAACAK010000035">
    <property type="protein sequence ID" value="NIR74327.1"/>
    <property type="molecule type" value="Genomic_DNA"/>
</dbReference>
<feature type="binding site" evidence="6">
    <location>
        <position position="5"/>
    </location>
    <ligand>
        <name>Mg(2+)</name>
        <dbReference type="ChEBI" id="CHEBI:18420"/>
    </ligand>
</feature>
<dbReference type="GO" id="GO:0090729">
    <property type="term" value="F:toxin activity"/>
    <property type="evidence" value="ECO:0007669"/>
    <property type="project" value="UniProtKB-KW"/>
</dbReference>
<dbReference type="Proteomes" id="UP000702544">
    <property type="component" value="Unassembled WGS sequence"/>
</dbReference>
<dbReference type="EC" id="3.1.-.-" evidence="6"/>
<protein>
    <recommendedName>
        <fullName evidence="6">Ribonuclease VapC</fullName>
        <shortName evidence="6">RNase VapC</shortName>
        <ecNumber evidence="6">3.1.-.-</ecNumber>
    </recommendedName>
    <alternativeName>
        <fullName evidence="6">Toxin VapC</fullName>
    </alternativeName>
</protein>
<dbReference type="GO" id="GO:0000287">
    <property type="term" value="F:magnesium ion binding"/>
    <property type="evidence" value="ECO:0007669"/>
    <property type="project" value="UniProtKB-UniRule"/>
</dbReference>
<proteinExistence type="inferred from homology"/>
<evidence type="ECO:0000256" key="3">
    <source>
        <dbReference type="ARBA" id="ARBA00022723"/>
    </source>
</evidence>
<keyword evidence="3 6" id="KW-0479">Metal-binding</keyword>
<organism evidence="8 9">
    <name type="scientific">Candidatus Kutchimonas denitrificans</name>
    <dbReference type="NCBI Taxonomy" id="3056748"/>
    <lineage>
        <taxon>Bacteria</taxon>
        <taxon>Pseudomonadati</taxon>
        <taxon>Gemmatimonadota</taxon>
        <taxon>Gemmatimonadia</taxon>
        <taxon>Candidatus Palauibacterales</taxon>
        <taxon>Candidatus Palauibacteraceae</taxon>
        <taxon>Candidatus Kutchimonas</taxon>
    </lineage>
</organism>
<gene>
    <name evidence="6" type="primary">vapC</name>
    <name evidence="8" type="ORF">GWO12_04340</name>
</gene>
<reference evidence="8 9" key="1">
    <citation type="submission" date="2020-01" db="EMBL/GenBank/DDBJ databases">
        <title>Genomes assembled from Gulf of Kutch pelagic sediment metagenomes.</title>
        <authorList>
            <person name="Chandrashekar M."/>
            <person name="Mahajan M.S."/>
            <person name="Dave K.J."/>
            <person name="Vatsa P."/>
            <person name="Nathani N.M."/>
        </authorList>
    </citation>
    <scope>NUCLEOTIDE SEQUENCE [LARGE SCALE GENOMIC DNA]</scope>
    <source>
        <strain evidence="8">KS3-K002</strain>
    </source>
</reference>
<dbReference type="SUPFAM" id="SSF88723">
    <property type="entry name" value="PIN domain-like"/>
    <property type="match status" value="1"/>
</dbReference>
<keyword evidence="5 6" id="KW-0460">Magnesium</keyword>
<comment type="similarity">
    <text evidence="6">Belongs to the PINc/VapC protein family.</text>
</comment>
<dbReference type="InterPro" id="IPR002716">
    <property type="entry name" value="PIN_dom"/>
</dbReference>
<feature type="domain" description="PIN" evidence="7">
    <location>
        <begin position="2"/>
        <end position="117"/>
    </location>
</feature>
<keyword evidence="4 6" id="KW-0378">Hydrolase</keyword>
<dbReference type="GO" id="GO:0016787">
    <property type="term" value="F:hydrolase activity"/>
    <property type="evidence" value="ECO:0007669"/>
    <property type="project" value="UniProtKB-KW"/>
</dbReference>
<comment type="caution">
    <text evidence="8">The sequence shown here is derived from an EMBL/GenBank/DDBJ whole genome shotgun (WGS) entry which is preliminary data.</text>
</comment>
<dbReference type="InterPro" id="IPR029060">
    <property type="entry name" value="PIN-like_dom_sf"/>
</dbReference>
<dbReference type="PANTHER" id="PTHR35901:SF1">
    <property type="entry name" value="EXONUCLEASE VAPC9"/>
    <property type="match status" value="1"/>
</dbReference>
<comment type="cofactor">
    <cofactor evidence="6">
        <name>Mg(2+)</name>
        <dbReference type="ChEBI" id="CHEBI:18420"/>
    </cofactor>
</comment>
<feature type="binding site" evidence="6">
    <location>
        <position position="96"/>
    </location>
    <ligand>
        <name>Mg(2+)</name>
        <dbReference type="ChEBI" id="CHEBI:18420"/>
    </ligand>
</feature>
<evidence type="ECO:0000256" key="5">
    <source>
        <dbReference type="ARBA" id="ARBA00022842"/>
    </source>
</evidence>
<evidence type="ECO:0000256" key="1">
    <source>
        <dbReference type="ARBA" id="ARBA00022649"/>
    </source>
</evidence>
<sequence>MIVLDASAAVELLMGAEAGQRVAVAVRSPEISLHAPHLIDLEVAQTLRRYVQAGQIAPERGRLALEHLGLLNIERYEHAILLPRIWDLRGNLTANDAAYVALAEALGAPLLTFDERLVGSTGHSATIRNP</sequence>
<evidence type="ECO:0000256" key="6">
    <source>
        <dbReference type="HAMAP-Rule" id="MF_00265"/>
    </source>
</evidence>
<evidence type="ECO:0000259" key="7">
    <source>
        <dbReference type="Pfam" id="PF01850"/>
    </source>
</evidence>
<dbReference type="AlphaFoldDB" id="A0AAE5CA90"/>
<dbReference type="Gene3D" id="3.40.50.1010">
    <property type="entry name" value="5'-nuclease"/>
    <property type="match status" value="1"/>
</dbReference>
<dbReference type="PANTHER" id="PTHR35901">
    <property type="entry name" value="RIBONUCLEASE VAPC3"/>
    <property type="match status" value="1"/>
</dbReference>
<dbReference type="HAMAP" id="MF_00265">
    <property type="entry name" value="VapC_Nob1"/>
    <property type="match status" value="1"/>
</dbReference>
<evidence type="ECO:0000256" key="4">
    <source>
        <dbReference type="ARBA" id="ARBA00022801"/>
    </source>
</evidence>
<dbReference type="CDD" id="cd09873">
    <property type="entry name" value="PIN_Pae0151-like"/>
    <property type="match status" value="1"/>
</dbReference>
<evidence type="ECO:0000256" key="2">
    <source>
        <dbReference type="ARBA" id="ARBA00022722"/>
    </source>
</evidence>
<keyword evidence="2 6" id="KW-0540">Nuclease</keyword>
<dbReference type="InterPro" id="IPR044153">
    <property type="entry name" value="PIN_Pae0151-like"/>
</dbReference>
<accession>A0AAE5CA90</accession>
<keyword evidence="6" id="KW-0800">Toxin</keyword>
<keyword evidence="1 6" id="KW-1277">Toxin-antitoxin system</keyword>
<evidence type="ECO:0000313" key="9">
    <source>
        <dbReference type="Proteomes" id="UP000702544"/>
    </source>
</evidence>
<dbReference type="InterPro" id="IPR051619">
    <property type="entry name" value="TypeII_TA_RNase_PINc/VapC"/>
</dbReference>
<dbReference type="InterPro" id="IPR022907">
    <property type="entry name" value="VapC_family"/>
</dbReference>
<dbReference type="GO" id="GO:0004540">
    <property type="term" value="F:RNA nuclease activity"/>
    <property type="evidence" value="ECO:0007669"/>
    <property type="project" value="InterPro"/>
</dbReference>
<name>A0AAE5CA90_9BACT</name>
<dbReference type="Pfam" id="PF01850">
    <property type="entry name" value="PIN"/>
    <property type="match status" value="1"/>
</dbReference>
<evidence type="ECO:0000313" key="8">
    <source>
        <dbReference type="EMBL" id="NIR74327.1"/>
    </source>
</evidence>
<comment type="function">
    <text evidence="6">Toxic component of a toxin-antitoxin (TA) system. An RNase.</text>
</comment>